<organism evidence="1 2">
    <name type="scientific">Wickerhamomyces pijperi</name>
    <name type="common">Yeast</name>
    <name type="synonym">Pichia pijperi</name>
    <dbReference type="NCBI Taxonomy" id="599730"/>
    <lineage>
        <taxon>Eukaryota</taxon>
        <taxon>Fungi</taxon>
        <taxon>Dikarya</taxon>
        <taxon>Ascomycota</taxon>
        <taxon>Saccharomycotina</taxon>
        <taxon>Saccharomycetes</taxon>
        <taxon>Phaffomycetales</taxon>
        <taxon>Wickerhamomycetaceae</taxon>
        <taxon>Wickerhamomyces</taxon>
    </lineage>
</organism>
<evidence type="ECO:0008006" key="3">
    <source>
        <dbReference type="Google" id="ProtNLM"/>
    </source>
</evidence>
<dbReference type="EMBL" id="JAEUBG010003677">
    <property type="protein sequence ID" value="KAH3682487.1"/>
    <property type="molecule type" value="Genomic_DNA"/>
</dbReference>
<accession>A0A9P8Q1I8</accession>
<sequence length="568" mass="67317">MIRYFSSLPPELQLQILRDVNSISTIRSLNTIERFKSLIDSIVAIISVQFANKLPYNSLTQQRLSKDVHVLNFQSLQPLFYDTWSGEEFDWDAFQELILLKAKQKHYIVFEIHAYQDEKFIPRNTGIRFQNKEMSRYLHPIRTLQTKLGTTVFHDTLDAQNLHFDFYEDLDSFLLGQTGQSKQINLLKHSFWPWQSEKSVKRYFLDLAQSMVMMHPLDFYDEVPIHTASSKELLFQTRQHFNFEFIPDSFLGLISEAFDQNWPQWVCTFPSSSALYGLWQRSRTIEIDSFDHLFELVKMDAVNGAQNALEYLQKVDAFNRPHFSISSDLVLILQPGRDRLYANIHKPRKIQNPGLSVLNMLRPDLGQRFQPEQERSRNSNYKRPERHQTDIFIKEKSTKFDTSLKTLTNFFKEIKSWSEEFAFEQQVLIDSSDISKYLYFDNINKIIQHHQKLERHWRSGLSETNINLRRFDPLVRDPNITYMNQLTENTSKKDIVASRVNPMIANNFLLASMLYGSQSESYEDKVDIVRINFTNDRYDMVNNIIKELTEYYQMAKLVLFRMRKKKLF</sequence>
<evidence type="ECO:0000313" key="1">
    <source>
        <dbReference type="EMBL" id="KAH3682487.1"/>
    </source>
</evidence>
<name>A0A9P8Q1I8_WICPI</name>
<dbReference type="AlphaFoldDB" id="A0A9P8Q1I8"/>
<proteinExistence type="predicted"/>
<evidence type="ECO:0000313" key="2">
    <source>
        <dbReference type="Proteomes" id="UP000774326"/>
    </source>
</evidence>
<reference evidence="1" key="1">
    <citation type="journal article" date="2021" name="Open Biol.">
        <title>Shared evolutionary footprints suggest mitochondrial oxidative damage underlies multiple complex I losses in fungi.</title>
        <authorList>
            <person name="Schikora-Tamarit M.A."/>
            <person name="Marcet-Houben M."/>
            <person name="Nosek J."/>
            <person name="Gabaldon T."/>
        </authorList>
    </citation>
    <scope>NUCLEOTIDE SEQUENCE</scope>
    <source>
        <strain evidence="1">CBS2887</strain>
    </source>
</reference>
<comment type="caution">
    <text evidence="1">The sequence shown here is derived from an EMBL/GenBank/DDBJ whole genome shotgun (WGS) entry which is preliminary data.</text>
</comment>
<protein>
    <recommendedName>
        <fullName evidence="3">F-box domain-containing protein</fullName>
    </recommendedName>
</protein>
<keyword evidence="2" id="KW-1185">Reference proteome</keyword>
<dbReference type="Proteomes" id="UP000774326">
    <property type="component" value="Unassembled WGS sequence"/>
</dbReference>
<gene>
    <name evidence="1" type="ORF">WICPIJ_006546</name>
</gene>
<reference evidence="1" key="2">
    <citation type="submission" date="2021-01" db="EMBL/GenBank/DDBJ databases">
        <authorList>
            <person name="Schikora-Tamarit M.A."/>
        </authorList>
    </citation>
    <scope>NUCLEOTIDE SEQUENCE</scope>
    <source>
        <strain evidence="1">CBS2887</strain>
    </source>
</reference>